<evidence type="ECO:0000256" key="4">
    <source>
        <dbReference type="ARBA" id="ARBA00022989"/>
    </source>
</evidence>
<evidence type="ECO:0000256" key="6">
    <source>
        <dbReference type="SAM" id="Phobius"/>
    </source>
</evidence>
<dbReference type="AlphaFoldDB" id="A0A644X9E7"/>
<feature type="transmembrane region" description="Helical" evidence="6">
    <location>
        <begin position="365"/>
        <end position="386"/>
    </location>
</feature>
<evidence type="ECO:0000313" key="7">
    <source>
        <dbReference type="EMBL" id="MPM12792.1"/>
    </source>
</evidence>
<keyword evidence="3 6" id="KW-0812">Transmembrane</keyword>
<comment type="caution">
    <text evidence="7">The sequence shown here is derived from an EMBL/GenBank/DDBJ whole genome shotgun (WGS) entry which is preliminary data.</text>
</comment>
<dbReference type="PANTHER" id="PTHR30250">
    <property type="entry name" value="PST FAMILY PREDICTED COLANIC ACID TRANSPORTER"/>
    <property type="match status" value="1"/>
</dbReference>
<keyword evidence="2" id="KW-1003">Cell membrane</keyword>
<feature type="transmembrane region" description="Helical" evidence="6">
    <location>
        <begin position="292"/>
        <end position="313"/>
    </location>
</feature>
<feature type="transmembrane region" description="Helical" evidence="6">
    <location>
        <begin position="84"/>
        <end position="106"/>
    </location>
</feature>
<feature type="transmembrane region" description="Helical" evidence="6">
    <location>
        <begin position="422"/>
        <end position="442"/>
    </location>
</feature>
<evidence type="ECO:0000256" key="1">
    <source>
        <dbReference type="ARBA" id="ARBA00004651"/>
    </source>
</evidence>
<feature type="transmembrane region" description="Helical" evidence="6">
    <location>
        <begin position="112"/>
        <end position="131"/>
    </location>
</feature>
<feature type="transmembrane region" description="Helical" evidence="6">
    <location>
        <begin position="218"/>
        <end position="235"/>
    </location>
</feature>
<sequence length="485" mass="55096">MQKKFILNLFFLIGINLLVKPFWIFGIDRTVQNVVGAADYGLYFAVMNFSFLFGFMLDFGLTGFNNRSVAQHEHLAGKYTGSILGMKAMLALLYAVVSFAAAFIIGYDSIHFKLLMWLGFNQILSSFILFLRSNVSGMQMFKTDSVLSILDRLLMIVFFSVLLWGNLFHFQVNIFYFAAFQTLSYIITFFVALMIVLRKIRLTKIKWNHKLNIVLFRQSLPFAVLNFLMLFYYRVDSVMIERLLPEGSLHAGIYASAYRILDAFGMFSYLFSVILLPFFSRLMSKKHDVGPFLQMSAVLLLSSAMMVAAVSLFNADLIMKWLYTEHVTESAMVLRILMFTFIPVSSVYIFGTLLTAFGSMKKLNIIALCGVILNIGLNLILIPKYYEVGAAWSGLITQSLVTISQIVLSFILVKPTGLRKTILILSVFGIILFPAAWLSSIINIGPGYGIFIIVSVWILFLAINTLLLFRKNRLTITDLLTWRKN</sequence>
<reference evidence="7" key="1">
    <citation type="submission" date="2019-08" db="EMBL/GenBank/DDBJ databases">
        <authorList>
            <person name="Kucharzyk K."/>
            <person name="Murdoch R.W."/>
            <person name="Higgins S."/>
            <person name="Loffler F."/>
        </authorList>
    </citation>
    <scope>NUCLEOTIDE SEQUENCE</scope>
</reference>
<feature type="transmembrane region" description="Helical" evidence="6">
    <location>
        <begin position="174"/>
        <end position="197"/>
    </location>
</feature>
<dbReference type="EMBL" id="VSSQ01002022">
    <property type="protein sequence ID" value="MPM12792.1"/>
    <property type="molecule type" value="Genomic_DNA"/>
</dbReference>
<evidence type="ECO:0000256" key="3">
    <source>
        <dbReference type="ARBA" id="ARBA00022692"/>
    </source>
</evidence>
<dbReference type="GO" id="GO:0005886">
    <property type="term" value="C:plasma membrane"/>
    <property type="evidence" value="ECO:0007669"/>
    <property type="project" value="UniProtKB-SubCell"/>
</dbReference>
<keyword evidence="5 6" id="KW-0472">Membrane</keyword>
<protein>
    <submittedName>
        <fullName evidence="7">Uncharacterized protein</fullName>
    </submittedName>
</protein>
<dbReference type="PANTHER" id="PTHR30250:SF11">
    <property type="entry name" value="O-ANTIGEN TRANSPORTER-RELATED"/>
    <property type="match status" value="1"/>
</dbReference>
<dbReference type="InterPro" id="IPR002797">
    <property type="entry name" value="Polysacc_synth"/>
</dbReference>
<proteinExistence type="predicted"/>
<feature type="transmembrane region" description="Helical" evidence="6">
    <location>
        <begin position="152"/>
        <end position="168"/>
    </location>
</feature>
<keyword evidence="4 6" id="KW-1133">Transmembrane helix</keyword>
<name>A0A644X9E7_9ZZZZ</name>
<dbReference type="Pfam" id="PF01943">
    <property type="entry name" value="Polysacc_synt"/>
    <property type="match status" value="1"/>
</dbReference>
<comment type="subcellular location">
    <subcellularLocation>
        <location evidence="1">Cell membrane</location>
        <topology evidence="1">Multi-pass membrane protein</topology>
    </subcellularLocation>
</comment>
<feature type="transmembrane region" description="Helical" evidence="6">
    <location>
        <begin position="40"/>
        <end position="64"/>
    </location>
</feature>
<dbReference type="InterPro" id="IPR050833">
    <property type="entry name" value="Poly_Biosynth_Transport"/>
</dbReference>
<gene>
    <name evidence="7" type="ORF">SDC9_59146</name>
</gene>
<evidence type="ECO:0000256" key="2">
    <source>
        <dbReference type="ARBA" id="ARBA00022475"/>
    </source>
</evidence>
<evidence type="ECO:0000256" key="5">
    <source>
        <dbReference type="ARBA" id="ARBA00023136"/>
    </source>
</evidence>
<feature type="transmembrane region" description="Helical" evidence="6">
    <location>
        <begin position="392"/>
        <end position="413"/>
    </location>
</feature>
<feature type="transmembrane region" description="Helical" evidence="6">
    <location>
        <begin position="333"/>
        <end position="358"/>
    </location>
</feature>
<organism evidence="7">
    <name type="scientific">bioreactor metagenome</name>
    <dbReference type="NCBI Taxonomy" id="1076179"/>
    <lineage>
        <taxon>unclassified sequences</taxon>
        <taxon>metagenomes</taxon>
        <taxon>ecological metagenomes</taxon>
    </lineage>
</organism>
<feature type="transmembrane region" description="Helical" evidence="6">
    <location>
        <begin position="448"/>
        <end position="469"/>
    </location>
</feature>
<feature type="transmembrane region" description="Helical" evidence="6">
    <location>
        <begin position="255"/>
        <end position="280"/>
    </location>
</feature>
<accession>A0A644X9E7</accession>
<feature type="transmembrane region" description="Helical" evidence="6">
    <location>
        <begin position="5"/>
        <end position="25"/>
    </location>
</feature>